<evidence type="ECO:0000256" key="5">
    <source>
        <dbReference type="ARBA" id="ARBA00044503"/>
    </source>
</evidence>
<keyword evidence="1" id="KW-0690">Ribosome biogenesis</keyword>
<organism evidence="7">
    <name type="scientific">Anaerostipes caccae</name>
    <dbReference type="NCBI Taxonomy" id="105841"/>
    <lineage>
        <taxon>Bacteria</taxon>
        <taxon>Bacillati</taxon>
        <taxon>Bacillota</taxon>
        <taxon>Clostridia</taxon>
        <taxon>Lachnospirales</taxon>
        <taxon>Lachnospiraceae</taxon>
        <taxon>Anaerostipes</taxon>
    </lineage>
</organism>
<dbReference type="RefSeq" id="WP_006566701.1">
    <property type="nucleotide sequence ID" value="NZ_BAABRZ010000001.1"/>
</dbReference>
<dbReference type="GeneID" id="69467862"/>
<dbReference type="GO" id="GO:0042254">
    <property type="term" value="P:ribosome biogenesis"/>
    <property type="evidence" value="ECO:0007669"/>
    <property type="project" value="UniProtKB-KW"/>
</dbReference>
<dbReference type="Pfam" id="PF04327">
    <property type="entry name" value="Peptidase_Prp"/>
    <property type="match status" value="1"/>
</dbReference>
<evidence type="ECO:0000256" key="3">
    <source>
        <dbReference type="ARBA" id="ARBA00022801"/>
    </source>
</evidence>
<protein>
    <recommendedName>
        <fullName evidence="6">Ribosomal processing cysteine protease Prp</fullName>
    </recommendedName>
</protein>
<dbReference type="PANTHER" id="PTHR39178">
    <property type="entry name" value="HYPOTHETICAL RIBOSOME-ASSOCIATED PROTEIN"/>
    <property type="match status" value="1"/>
</dbReference>
<keyword evidence="4" id="KW-0788">Thiol protease</keyword>
<dbReference type="GO" id="GO:0006508">
    <property type="term" value="P:proteolysis"/>
    <property type="evidence" value="ECO:0007669"/>
    <property type="project" value="UniProtKB-KW"/>
</dbReference>
<comment type="similarity">
    <text evidence="5">Belongs to the Prp family.</text>
</comment>
<gene>
    <name evidence="7" type="ORF">ACLFYP115_01076</name>
</gene>
<dbReference type="GO" id="GO:0008234">
    <property type="term" value="F:cysteine-type peptidase activity"/>
    <property type="evidence" value="ECO:0007669"/>
    <property type="project" value="UniProtKB-KW"/>
</dbReference>
<proteinExistence type="inferred from homology"/>
<dbReference type="PANTHER" id="PTHR39178:SF1">
    <property type="entry name" value="RIBOSOMAL-PROCESSING CYSTEINE PROTEASE PRP"/>
    <property type="match status" value="1"/>
</dbReference>
<evidence type="ECO:0000256" key="2">
    <source>
        <dbReference type="ARBA" id="ARBA00022670"/>
    </source>
</evidence>
<evidence type="ECO:0000313" key="7">
    <source>
        <dbReference type="EMBL" id="VYS95561.1"/>
    </source>
</evidence>
<dbReference type="SUPFAM" id="SSF118010">
    <property type="entry name" value="TM1457-like"/>
    <property type="match status" value="1"/>
</dbReference>
<dbReference type="InterPro" id="IPR036764">
    <property type="entry name" value="Peptidase_Prp_sf"/>
</dbReference>
<dbReference type="EMBL" id="CACRSQ010000003">
    <property type="protein sequence ID" value="VYS95561.1"/>
    <property type="molecule type" value="Genomic_DNA"/>
</dbReference>
<keyword evidence="3" id="KW-0378">Hydrolase</keyword>
<evidence type="ECO:0000256" key="1">
    <source>
        <dbReference type="ARBA" id="ARBA00022517"/>
    </source>
</evidence>
<keyword evidence="2" id="KW-0645">Protease</keyword>
<evidence type="ECO:0000256" key="4">
    <source>
        <dbReference type="ARBA" id="ARBA00022807"/>
    </source>
</evidence>
<reference evidence="7" key="1">
    <citation type="submission" date="2019-11" db="EMBL/GenBank/DDBJ databases">
        <authorList>
            <person name="Feng L."/>
        </authorList>
    </citation>
    <scope>NUCLEOTIDE SEQUENCE</scope>
    <source>
        <strain evidence="7">AcaccaeLFYP115</strain>
    </source>
</reference>
<dbReference type="CDD" id="cd16332">
    <property type="entry name" value="Prp-like"/>
    <property type="match status" value="1"/>
</dbReference>
<dbReference type="Gene3D" id="3.30.70.1490">
    <property type="entry name" value="Cysteine protease Prp"/>
    <property type="match status" value="1"/>
</dbReference>
<name>A0A6N2STH9_9FIRM</name>
<accession>A0A6N2STH9</accession>
<dbReference type="AlphaFoldDB" id="A0A6N2STH9"/>
<evidence type="ECO:0000256" key="6">
    <source>
        <dbReference type="ARBA" id="ARBA00044538"/>
    </source>
</evidence>
<sequence>MTQITFYRDHKGKPVGFQAKDHAGYAEEGQDIVCSAVSALVINFLNSFEQLTEDAGTCRTSEDDAVIEFRVSGTCSEEGQILLDSLVLGITNIESEYRPYIHVVFEEV</sequence>
<dbReference type="InterPro" id="IPR007422">
    <property type="entry name" value="Peptidase_Prp"/>
</dbReference>